<evidence type="ECO:0000313" key="3">
    <source>
        <dbReference type="Proteomes" id="UP001501266"/>
    </source>
</evidence>
<evidence type="ECO:0000313" key="2">
    <source>
        <dbReference type="EMBL" id="GAA1422057.1"/>
    </source>
</evidence>
<protein>
    <submittedName>
        <fullName evidence="2">Uncharacterized protein</fullName>
    </submittedName>
</protein>
<feature type="region of interest" description="Disordered" evidence="1">
    <location>
        <begin position="1"/>
        <end position="20"/>
    </location>
</feature>
<dbReference type="Proteomes" id="UP001501266">
    <property type="component" value="Unassembled WGS sequence"/>
</dbReference>
<organism evidence="2 3">
    <name type="scientific">Agrococcus citreus</name>
    <dbReference type="NCBI Taxonomy" id="84643"/>
    <lineage>
        <taxon>Bacteria</taxon>
        <taxon>Bacillati</taxon>
        <taxon>Actinomycetota</taxon>
        <taxon>Actinomycetes</taxon>
        <taxon>Micrococcales</taxon>
        <taxon>Microbacteriaceae</taxon>
        <taxon>Agrococcus</taxon>
    </lineage>
</organism>
<accession>A0ABN1YT74</accession>
<comment type="caution">
    <text evidence="2">The sequence shown here is derived from an EMBL/GenBank/DDBJ whole genome shotgun (WGS) entry which is preliminary data.</text>
</comment>
<name>A0ABN1YT74_9MICO</name>
<feature type="compositionally biased region" description="Polar residues" evidence="1">
    <location>
        <begin position="1"/>
        <end position="15"/>
    </location>
</feature>
<sequence length="98" mass="10334">MTGTRKIAQSTSARTSALPMPGRASVATLMLRMPVSALPRVTPLRPWRTICTTVNAVVSTAEAAVATIIQTRFGWLARPYGCSEPVATLMSVGSATSQ</sequence>
<proteinExistence type="predicted"/>
<reference evidence="2 3" key="1">
    <citation type="journal article" date="2019" name="Int. J. Syst. Evol. Microbiol.">
        <title>The Global Catalogue of Microorganisms (GCM) 10K type strain sequencing project: providing services to taxonomists for standard genome sequencing and annotation.</title>
        <authorList>
            <consortium name="The Broad Institute Genomics Platform"/>
            <consortium name="The Broad Institute Genome Sequencing Center for Infectious Disease"/>
            <person name="Wu L."/>
            <person name="Ma J."/>
        </authorList>
    </citation>
    <scope>NUCLEOTIDE SEQUENCE [LARGE SCALE GENOMIC DNA]</scope>
    <source>
        <strain evidence="2 3">JCM 12398</strain>
    </source>
</reference>
<gene>
    <name evidence="2" type="ORF">GCM10009640_14150</name>
</gene>
<evidence type="ECO:0000256" key="1">
    <source>
        <dbReference type="SAM" id="MobiDB-lite"/>
    </source>
</evidence>
<dbReference type="EMBL" id="BAAAKK010000004">
    <property type="protein sequence ID" value="GAA1422057.1"/>
    <property type="molecule type" value="Genomic_DNA"/>
</dbReference>
<keyword evidence="3" id="KW-1185">Reference proteome</keyword>